<keyword evidence="10" id="KW-1185">Reference proteome</keyword>
<reference evidence="9 10" key="1">
    <citation type="submission" date="2020-08" db="EMBL/GenBank/DDBJ databases">
        <title>Cohnella phylogeny.</title>
        <authorList>
            <person name="Dunlap C."/>
        </authorList>
    </citation>
    <scope>NUCLEOTIDE SEQUENCE [LARGE SCALE GENOMIC DNA]</scope>
    <source>
        <strain evidence="9 10">DSM 103658</strain>
    </source>
</reference>
<comment type="subcellular location">
    <subcellularLocation>
        <location evidence="1">Membrane</location>
        <topology evidence="1">Multi-pass membrane protein</topology>
    </subcellularLocation>
</comment>
<gene>
    <name evidence="9" type="ORF">H4Q31_15175</name>
</gene>
<feature type="transmembrane region" description="Helical" evidence="8">
    <location>
        <begin position="38"/>
        <end position="59"/>
    </location>
</feature>
<dbReference type="GO" id="GO:0009847">
    <property type="term" value="P:spore germination"/>
    <property type="evidence" value="ECO:0007669"/>
    <property type="project" value="InterPro"/>
</dbReference>
<feature type="transmembrane region" description="Helical" evidence="8">
    <location>
        <begin position="7"/>
        <end position="26"/>
    </location>
</feature>
<feature type="transmembrane region" description="Helical" evidence="8">
    <location>
        <begin position="337"/>
        <end position="356"/>
    </location>
</feature>
<evidence type="ECO:0000256" key="6">
    <source>
        <dbReference type="ARBA" id="ARBA00022989"/>
    </source>
</evidence>
<evidence type="ECO:0000256" key="2">
    <source>
        <dbReference type="ARBA" id="ARBA00007998"/>
    </source>
</evidence>
<comment type="similarity">
    <text evidence="2">Belongs to the amino acid-polyamine-organocation (APC) superfamily. Spore germination protein (SGP) (TC 2.A.3.9) family.</text>
</comment>
<evidence type="ECO:0000256" key="3">
    <source>
        <dbReference type="ARBA" id="ARBA00022448"/>
    </source>
</evidence>
<dbReference type="AlphaFoldDB" id="A0A841TJF4"/>
<evidence type="ECO:0000256" key="7">
    <source>
        <dbReference type="ARBA" id="ARBA00023136"/>
    </source>
</evidence>
<evidence type="ECO:0000313" key="9">
    <source>
        <dbReference type="EMBL" id="MBB6678631.1"/>
    </source>
</evidence>
<keyword evidence="4" id="KW-0309">Germination</keyword>
<evidence type="ECO:0000256" key="8">
    <source>
        <dbReference type="SAM" id="Phobius"/>
    </source>
</evidence>
<evidence type="ECO:0000256" key="1">
    <source>
        <dbReference type="ARBA" id="ARBA00004141"/>
    </source>
</evidence>
<evidence type="ECO:0000256" key="5">
    <source>
        <dbReference type="ARBA" id="ARBA00022692"/>
    </source>
</evidence>
<dbReference type="NCBIfam" id="TIGR00912">
    <property type="entry name" value="2A0309"/>
    <property type="match status" value="1"/>
</dbReference>
<feature type="transmembrane region" description="Helical" evidence="8">
    <location>
        <begin position="305"/>
        <end position="322"/>
    </location>
</feature>
<keyword evidence="5 8" id="KW-0812">Transmembrane</keyword>
<protein>
    <submittedName>
        <fullName evidence="9">Endospore germination permease</fullName>
    </submittedName>
</protein>
<dbReference type="RefSeq" id="WP_185179893.1">
    <property type="nucleotide sequence ID" value="NZ_CBCSEP010000006.1"/>
</dbReference>
<feature type="transmembrane region" description="Helical" evidence="8">
    <location>
        <begin position="215"/>
        <end position="238"/>
    </location>
</feature>
<dbReference type="PANTHER" id="PTHR34975:SF2">
    <property type="entry name" value="SPORE GERMINATION PROTEIN A2"/>
    <property type="match status" value="1"/>
</dbReference>
<keyword evidence="7 8" id="KW-0472">Membrane</keyword>
<comment type="caution">
    <text evidence="9">The sequence shown here is derived from an EMBL/GenBank/DDBJ whole genome shotgun (WGS) entry which is preliminary data.</text>
</comment>
<accession>A0A841TJF4</accession>
<evidence type="ECO:0000313" key="10">
    <source>
        <dbReference type="Proteomes" id="UP000574133"/>
    </source>
</evidence>
<feature type="transmembrane region" description="Helical" evidence="8">
    <location>
        <begin position="145"/>
        <end position="166"/>
    </location>
</feature>
<keyword evidence="3" id="KW-0813">Transport</keyword>
<dbReference type="GO" id="GO:0016020">
    <property type="term" value="C:membrane"/>
    <property type="evidence" value="ECO:0007669"/>
    <property type="project" value="UniProtKB-SubCell"/>
</dbReference>
<dbReference type="Pfam" id="PF03845">
    <property type="entry name" value="Spore_permease"/>
    <property type="match status" value="1"/>
</dbReference>
<dbReference type="InterPro" id="IPR004761">
    <property type="entry name" value="Spore_GerAB"/>
</dbReference>
<feature type="transmembrane region" description="Helical" evidence="8">
    <location>
        <begin position="178"/>
        <end position="203"/>
    </location>
</feature>
<name>A0A841TJF4_9BACL</name>
<feature type="transmembrane region" description="Helical" evidence="8">
    <location>
        <begin position="80"/>
        <end position="98"/>
    </location>
</feature>
<organism evidence="9 10">
    <name type="scientific">Cohnella lubricantis</name>
    <dbReference type="NCBI Taxonomy" id="2163172"/>
    <lineage>
        <taxon>Bacteria</taxon>
        <taxon>Bacillati</taxon>
        <taxon>Bacillota</taxon>
        <taxon>Bacilli</taxon>
        <taxon>Bacillales</taxon>
        <taxon>Paenibacillaceae</taxon>
        <taxon>Cohnella</taxon>
    </lineage>
</organism>
<dbReference type="PANTHER" id="PTHR34975">
    <property type="entry name" value="SPORE GERMINATION PROTEIN A2"/>
    <property type="match status" value="1"/>
</dbReference>
<dbReference type="EMBL" id="JACJVN010000057">
    <property type="protein sequence ID" value="MBB6678631.1"/>
    <property type="molecule type" value="Genomic_DNA"/>
</dbReference>
<dbReference type="Proteomes" id="UP000574133">
    <property type="component" value="Unassembled WGS sequence"/>
</dbReference>
<evidence type="ECO:0000256" key="4">
    <source>
        <dbReference type="ARBA" id="ARBA00022544"/>
    </source>
</evidence>
<sequence length="370" mass="40768">MRSGLTVAECMAAIIMIIMPTAYLIVPTAVLDFAAQDAWISTIAATAIGGGIAAWLGWFAGRNGDGESFLNWLSGRSGRAIAFAGGLLLAFHFFSHASRALNEYISFLKVNVLPTTPNAVLIAVTVLLAMYAVGQGIVTIARICFLMMIATVGIYTATIVLLYSRMHFSYLQPIGEKSIGHIAAGAFTPVCWMSEAAIILLIAPFMAKPRQAPRAVIWGVLLVGFMMMFIVLEALMLFGPNVVKFLQYPSFELISVIQFGGFLERIDMYFIMFWMVTVFLKISLLLFGAVHCLEQTFRVRGGRQLILWAIGLLLTLDASFSWPENFEMEIEAFAKNVSLIIFNILVPFVLWLASYLKLGRGSKKAEEGRT</sequence>
<feature type="transmembrane region" description="Helical" evidence="8">
    <location>
        <begin position="269"/>
        <end position="293"/>
    </location>
</feature>
<feature type="transmembrane region" description="Helical" evidence="8">
    <location>
        <begin position="118"/>
        <end position="138"/>
    </location>
</feature>
<proteinExistence type="inferred from homology"/>
<keyword evidence="6 8" id="KW-1133">Transmembrane helix</keyword>